<reference evidence="2 3" key="1">
    <citation type="submission" date="2014-03" db="EMBL/GenBank/DDBJ databases">
        <title>Draft genome of the hookworm Oesophagostomum dentatum.</title>
        <authorList>
            <person name="Mitreva M."/>
        </authorList>
    </citation>
    <scope>NUCLEOTIDE SEQUENCE [LARGE SCALE GENOMIC DNA]</scope>
    <source>
        <strain evidence="2 3">OD-Hann</strain>
    </source>
</reference>
<evidence type="ECO:0000313" key="3">
    <source>
        <dbReference type="Proteomes" id="UP000053660"/>
    </source>
</evidence>
<name>A0A0B1T097_OESDE</name>
<feature type="region of interest" description="Disordered" evidence="1">
    <location>
        <begin position="1"/>
        <end position="39"/>
    </location>
</feature>
<proteinExistence type="predicted"/>
<evidence type="ECO:0000256" key="1">
    <source>
        <dbReference type="SAM" id="MobiDB-lite"/>
    </source>
</evidence>
<organism evidence="2 3">
    <name type="scientific">Oesophagostomum dentatum</name>
    <name type="common">Nodular worm</name>
    <dbReference type="NCBI Taxonomy" id="61180"/>
    <lineage>
        <taxon>Eukaryota</taxon>
        <taxon>Metazoa</taxon>
        <taxon>Ecdysozoa</taxon>
        <taxon>Nematoda</taxon>
        <taxon>Chromadorea</taxon>
        <taxon>Rhabditida</taxon>
        <taxon>Rhabditina</taxon>
        <taxon>Rhabditomorpha</taxon>
        <taxon>Strongyloidea</taxon>
        <taxon>Strongylidae</taxon>
        <taxon>Oesophagostomum</taxon>
    </lineage>
</organism>
<evidence type="ECO:0000313" key="2">
    <source>
        <dbReference type="EMBL" id="KHJ90978.1"/>
    </source>
</evidence>
<feature type="region of interest" description="Disordered" evidence="1">
    <location>
        <begin position="64"/>
        <end position="146"/>
    </location>
</feature>
<sequence>MFVQVSSKRRKRSGSKKSNQKHKEIKREVDGVAIPQRNKALPLKNVIQGSKTVAAALVAALGSPTKIANPPPAQSPASQTGEETQRASLNDESRSVSEHSSNPPSSTRTPAHGNSREEDAPLNDPAVAVKKPRLTSGGEDTDTEKH</sequence>
<keyword evidence="3" id="KW-1185">Reference proteome</keyword>
<dbReference type="Proteomes" id="UP000053660">
    <property type="component" value="Unassembled WGS sequence"/>
</dbReference>
<feature type="compositionally biased region" description="Basic and acidic residues" evidence="1">
    <location>
        <begin position="83"/>
        <end position="97"/>
    </location>
</feature>
<feature type="compositionally biased region" description="Basic and acidic residues" evidence="1">
    <location>
        <begin position="21"/>
        <end position="30"/>
    </location>
</feature>
<dbReference type="EMBL" id="KN552469">
    <property type="protein sequence ID" value="KHJ90978.1"/>
    <property type="molecule type" value="Genomic_DNA"/>
</dbReference>
<feature type="non-terminal residue" evidence="2">
    <location>
        <position position="146"/>
    </location>
</feature>
<dbReference type="OrthoDB" id="5876721at2759"/>
<accession>A0A0B1T097</accession>
<feature type="compositionally biased region" description="Basic residues" evidence="1">
    <location>
        <begin position="7"/>
        <end position="20"/>
    </location>
</feature>
<dbReference type="AlphaFoldDB" id="A0A0B1T097"/>
<gene>
    <name evidence="2" type="ORF">OESDEN_09163</name>
</gene>
<protein>
    <submittedName>
        <fullName evidence="2">Uncharacterized protein</fullName>
    </submittedName>
</protein>